<gene>
    <name evidence="2" type="ORF">ODALV1_LOCUS27021</name>
</gene>
<keyword evidence="1" id="KW-1133">Transmembrane helix</keyword>
<protein>
    <submittedName>
        <fullName evidence="2">Uncharacterized protein</fullName>
    </submittedName>
</protein>
<keyword evidence="1" id="KW-0472">Membrane</keyword>
<keyword evidence="1" id="KW-0812">Transmembrane</keyword>
<dbReference type="EMBL" id="CAXLJM020000118">
    <property type="protein sequence ID" value="CAL8137658.1"/>
    <property type="molecule type" value="Genomic_DNA"/>
</dbReference>
<evidence type="ECO:0000313" key="2">
    <source>
        <dbReference type="EMBL" id="CAL8137658.1"/>
    </source>
</evidence>
<comment type="caution">
    <text evidence="2">The sequence shown here is derived from an EMBL/GenBank/DDBJ whole genome shotgun (WGS) entry which is preliminary data.</text>
</comment>
<feature type="transmembrane region" description="Helical" evidence="1">
    <location>
        <begin position="73"/>
        <end position="102"/>
    </location>
</feature>
<dbReference type="Proteomes" id="UP001642540">
    <property type="component" value="Unassembled WGS sequence"/>
</dbReference>
<name>A0ABP1RWR2_9HEXA</name>
<sequence length="244" mass="27633">MEILAKFMSQLHFYPLPKPSPKWIHCMFLESLLVNAVYLTYFTSIFLGILNNLTTMSHQVLHSLLGRTLGRTAYWIVFTLFQVLQQGSLNNVTYAILLTFAVRLARIFQSFADDTVEMLEGLTQSWEESRHVQAQAAGKGERLLEEDLKVKCIRHQILVRFKEIKNIFETGDSLMSPLLLNAIVTGTLVFIVCGSKAFVVVRTPLSGIVDVFRVLNCCLFLVVYEIGENVNATVITNSHECLLK</sequence>
<proteinExistence type="predicted"/>
<evidence type="ECO:0000256" key="1">
    <source>
        <dbReference type="SAM" id="Phobius"/>
    </source>
</evidence>
<feature type="transmembrane region" description="Helical" evidence="1">
    <location>
        <begin position="32"/>
        <end position="53"/>
    </location>
</feature>
<accession>A0ABP1RWR2</accession>
<evidence type="ECO:0000313" key="3">
    <source>
        <dbReference type="Proteomes" id="UP001642540"/>
    </source>
</evidence>
<keyword evidence="3" id="KW-1185">Reference proteome</keyword>
<feature type="transmembrane region" description="Helical" evidence="1">
    <location>
        <begin position="178"/>
        <end position="199"/>
    </location>
</feature>
<reference evidence="2 3" key="1">
    <citation type="submission" date="2024-08" db="EMBL/GenBank/DDBJ databases">
        <authorList>
            <person name="Cucini C."/>
            <person name="Frati F."/>
        </authorList>
    </citation>
    <scope>NUCLEOTIDE SEQUENCE [LARGE SCALE GENOMIC DNA]</scope>
</reference>
<organism evidence="2 3">
    <name type="scientific">Orchesella dallaii</name>
    <dbReference type="NCBI Taxonomy" id="48710"/>
    <lineage>
        <taxon>Eukaryota</taxon>
        <taxon>Metazoa</taxon>
        <taxon>Ecdysozoa</taxon>
        <taxon>Arthropoda</taxon>
        <taxon>Hexapoda</taxon>
        <taxon>Collembola</taxon>
        <taxon>Entomobryomorpha</taxon>
        <taxon>Entomobryoidea</taxon>
        <taxon>Orchesellidae</taxon>
        <taxon>Orchesellinae</taxon>
        <taxon>Orchesella</taxon>
    </lineage>
</organism>